<organism evidence="4 5">
    <name type="scientific">Thelonectria olida</name>
    <dbReference type="NCBI Taxonomy" id="1576542"/>
    <lineage>
        <taxon>Eukaryota</taxon>
        <taxon>Fungi</taxon>
        <taxon>Dikarya</taxon>
        <taxon>Ascomycota</taxon>
        <taxon>Pezizomycotina</taxon>
        <taxon>Sordariomycetes</taxon>
        <taxon>Hypocreomycetidae</taxon>
        <taxon>Hypocreales</taxon>
        <taxon>Nectriaceae</taxon>
        <taxon>Thelonectria</taxon>
    </lineage>
</organism>
<sequence>MKIQLLSTLFFAMVAATIASPTREHSPPPSKKPSSIAPSKLRFGHVGLSVANITLETQWYRDVLGFKYVDTEIVGSNLTRQFVILKNAADVRVEFREDMGSLPDIRNPTNVTELGNVRGLFNWSLQVDDVDAVYANLVAAGVNIFQEPVTVPTGVRFCMIRDPEGNIIELLQHLQD</sequence>
<feature type="domain" description="VOC" evidence="3">
    <location>
        <begin position="42"/>
        <end position="173"/>
    </location>
</feature>
<proteinExistence type="predicted"/>
<gene>
    <name evidence="4" type="ORF">B0T10DRAFT_562028</name>
</gene>
<dbReference type="GO" id="GO:0046872">
    <property type="term" value="F:metal ion binding"/>
    <property type="evidence" value="ECO:0007669"/>
    <property type="project" value="UniProtKB-KW"/>
</dbReference>
<evidence type="ECO:0000256" key="1">
    <source>
        <dbReference type="ARBA" id="ARBA00022723"/>
    </source>
</evidence>
<feature type="chain" id="PRO_5040329189" evidence="2">
    <location>
        <begin position="20"/>
        <end position="176"/>
    </location>
</feature>
<dbReference type="EMBL" id="JAGPYM010000012">
    <property type="protein sequence ID" value="KAH6888452.1"/>
    <property type="molecule type" value="Genomic_DNA"/>
</dbReference>
<dbReference type="PANTHER" id="PTHR43048">
    <property type="entry name" value="METHYLMALONYL-COA EPIMERASE"/>
    <property type="match status" value="1"/>
</dbReference>
<keyword evidence="1" id="KW-0479">Metal-binding</keyword>
<dbReference type="Proteomes" id="UP000777438">
    <property type="component" value="Unassembled WGS sequence"/>
</dbReference>
<dbReference type="SUPFAM" id="SSF54593">
    <property type="entry name" value="Glyoxalase/Bleomycin resistance protein/Dihydroxybiphenyl dioxygenase"/>
    <property type="match status" value="1"/>
</dbReference>
<dbReference type="Pfam" id="PF00903">
    <property type="entry name" value="Glyoxalase"/>
    <property type="match status" value="1"/>
</dbReference>
<dbReference type="InterPro" id="IPR037523">
    <property type="entry name" value="VOC_core"/>
</dbReference>
<dbReference type="AlphaFoldDB" id="A0A9P9APC9"/>
<dbReference type="InterPro" id="IPR029068">
    <property type="entry name" value="Glyas_Bleomycin-R_OHBP_Dase"/>
</dbReference>
<name>A0A9P9APC9_9HYPO</name>
<evidence type="ECO:0000313" key="4">
    <source>
        <dbReference type="EMBL" id="KAH6888452.1"/>
    </source>
</evidence>
<evidence type="ECO:0000313" key="5">
    <source>
        <dbReference type="Proteomes" id="UP000777438"/>
    </source>
</evidence>
<feature type="signal peptide" evidence="2">
    <location>
        <begin position="1"/>
        <end position="19"/>
    </location>
</feature>
<keyword evidence="2" id="KW-0732">Signal</keyword>
<dbReference type="PROSITE" id="PS51819">
    <property type="entry name" value="VOC"/>
    <property type="match status" value="1"/>
</dbReference>
<dbReference type="Gene3D" id="3.10.180.10">
    <property type="entry name" value="2,3-Dihydroxybiphenyl 1,2-Dioxygenase, domain 1"/>
    <property type="match status" value="1"/>
</dbReference>
<comment type="caution">
    <text evidence="4">The sequence shown here is derived from an EMBL/GenBank/DDBJ whole genome shotgun (WGS) entry which is preliminary data.</text>
</comment>
<accession>A0A9P9APC9</accession>
<keyword evidence="4" id="KW-0560">Oxidoreductase</keyword>
<dbReference type="InterPro" id="IPR004360">
    <property type="entry name" value="Glyas_Fos-R_dOase_dom"/>
</dbReference>
<dbReference type="GO" id="GO:0004493">
    <property type="term" value="F:methylmalonyl-CoA epimerase activity"/>
    <property type="evidence" value="ECO:0007669"/>
    <property type="project" value="TreeGrafter"/>
</dbReference>
<dbReference type="CDD" id="cd06587">
    <property type="entry name" value="VOC"/>
    <property type="match status" value="1"/>
</dbReference>
<keyword evidence="4" id="KW-0223">Dioxygenase</keyword>
<keyword evidence="5" id="KW-1185">Reference proteome</keyword>
<dbReference type="PANTHER" id="PTHR43048:SF3">
    <property type="entry name" value="METHYLMALONYL-COA EPIMERASE, MITOCHONDRIAL"/>
    <property type="match status" value="1"/>
</dbReference>
<dbReference type="InterPro" id="IPR051785">
    <property type="entry name" value="MMCE/EMCE_epimerase"/>
</dbReference>
<evidence type="ECO:0000256" key="2">
    <source>
        <dbReference type="SAM" id="SignalP"/>
    </source>
</evidence>
<evidence type="ECO:0000259" key="3">
    <source>
        <dbReference type="PROSITE" id="PS51819"/>
    </source>
</evidence>
<dbReference type="GO" id="GO:0051213">
    <property type="term" value="F:dioxygenase activity"/>
    <property type="evidence" value="ECO:0007669"/>
    <property type="project" value="UniProtKB-KW"/>
</dbReference>
<reference evidence="4 5" key="1">
    <citation type="journal article" date="2021" name="Nat. Commun.">
        <title>Genetic determinants of endophytism in the Arabidopsis root mycobiome.</title>
        <authorList>
            <person name="Mesny F."/>
            <person name="Miyauchi S."/>
            <person name="Thiergart T."/>
            <person name="Pickel B."/>
            <person name="Atanasova L."/>
            <person name="Karlsson M."/>
            <person name="Huettel B."/>
            <person name="Barry K.W."/>
            <person name="Haridas S."/>
            <person name="Chen C."/>
            <person name="Bauer D."/>
            <person name="Andreopoulos W."/>
            <person name="Pangilinan J."/>
            <person name="LaButti K."/>
            <person name="Riley R."/>
            <person name="Lipzen A."/>
            <person name="Clum A."/>
            <person name="Drula E."/>
            <person name="Henrissat B."/>
            <person name="Kohler A."/>
            <person name="Grigoriev I.V."/>
            <person name="Martin F.M."/>
            <person name="Hacquard S."/>
        </authorList>
    </citation>
    <scope>NUCLEOTIDE SEQUENCE [LARGE SCALE GENOMIC DNA]</scope>
    <source>
        <strain evidence="4 5">MPI-CAGE-CH-0241</strain>
    </source>
</reference>
<dbReference type="GO" id="GO:0046491">
    <property type="term" value="P:L-methylmalonyl-CoA metabolic process"/>
    <property type="evidence" value="ECO:0007669"/>
    <property type="project" value="TreeGrafter"/>
</dbReference>
<dbReference type="OrthoDB" id="16820at2759"/>
<protein>
    <submittedName>
        <fullName evidence="4">Glyoxalase/Bleomycin resistance protein/Dihydroxybiphenyl dioxygenase</fullName>
    </submittedName>
</protein>